<dbReference type="GO" id="GO:0009086">
    <property type="term" value="P:methionine biosynthetic process"/>
    <property type="evidence" value="ECO:0007669"/>
    <property type="project" value="UniProtKB-UniRule"/>
</dbReference>
<dbReference type="EMBL" id="VNHX01000005">
    <property type="protein sequence ID" value="TYP96548.1"/>
    <property type="molecule type" value="Genomic_DNA"/>
</dbReference>
<keyword evidence="2" id="KW-0012">Acyltransferase</keyword>
<comment type="subunit">
    <text evidence="2">Homodimer.</text>
</comment>
<accession>A0A5S5DMC9</accession>
<feature type="active site" evidence="2 3">
    <location>
        <position position="289"/>
    </location>
</feature>
<evidence type="ECO:0000256" key="1">
    <source>
        <dbReference type="ARBA" id="ARBA00022679"/>
    </source>
</evidence>
<dbReference type="Proteomes" id="UP000325105">
    <property type="component" value="Unassembled WGS sequence"/>
</dbReference>
<gene>
    <name evidence="2" type="primary">metXA</name>
    <name evidence="5" type="ORF">BC792_10539</name>
</gene>
<feature type="active site" evidence="2 3">
    <location>
        <position position="318"/>
    </location>
</feature>
<sequence length="356" mass="39719">MHLKTYTSTDPFLFENGASIDELTIAYHTYGELNEDKDNVVWVCHALTANSDVFDWWPGLFGETELFNPHDYFIICANVLGSHYGTTNPLSLNPRTGEPYYLDFPQFTIRDIVRANQRLADHLGVDKIDILIGGSLGGQQVLEWTAAGTIRIDKLIVIGTCAQSSPWGVAFNESQRLAIEADPSFHKGLPEGGAQGLRAARSVALLSYRTYEVYNLKQEESDSSKTDDFKASSYQRYQGDKLVRRFNAYSYWYLTKAMDSHHLGRGRDSVAQTLSAFSPQTLVVGIPADVLFPPSEQEFIAAHIPGARYYELHSDYGHDGFLIETGTLTAVISDFLKTTQSKSGKDITEKTYIATL</sequence>
<dbReference type="GO" id="GO:0004414">
    <property type="term" value="F:homoserine O-acetyltransferase activity"/>
    <property type="evidence" value="ECO:0007669"/>
    <property type="project" value="UniProtKB-UniRule"/>
</dbReference>
<comment type="subcellular location">
    <subcellularLocation>
        <location evidence="2">Cytoplasm</location>
    </subcellularLocation>
</comment>
<evidence type="ECO:0000313" key="6">
    <source>
        <dbReference type="Proteomes" id="UP000325105"/>
    </source>
</evidence>
<dbReference type="UniPathway" id="UPA00051">
    <property type="reaction ID" value="UER00074"/>
</dbReference>
<dbReference type="GO" id="GO:0005737">
    <property type="term" value="C:cytoplasm"/>
    <property type="evidence" value="ECO:0007669"/>
    <property type="project" value="UniProtKB-SubCell"/>
</dbReference>
<comment type="similarity">
    <text evidence="2">Belongs to the AB hydrolase superfamily. MetX family.</text>
</comment>
<dbReference type="AlphaFoldDB" id="A0A5S5DMC9"/>
<dbReference type="Pfam" id="PF00561">
    <property type="entry name" value="Abhydrolase_1"/>
    <property type="match status" value="1"/>
</dbReference>
<name>A0A5S5DMC9_9SPHI</name>
<comment type="function">
    <text evidence="2">Transfers an acetyl group from acetyl-CoA to L-homoserine, forming acetyl-L-homoserine.</text>
</comment>
<feature type="binding site" evidence="2">
    <location>
        <position position="319"/>
    </location>
    <ligand>
        <name>substrate</name>
    </ligand>
</feature>
<dbReference type="InterPro" id="IPR029058">
    <property type="entry name" value="AB_hydrolase_fold"/>
</dbReference>
<dbReference type="NCBIfam" id="TIGR01392">
    <property type="entry name" value="homoserO_Ac_trn"/>
    <property type="match status" value="1"/>
</dbReference>
<dbReference type="GO" id="GO:0009092">
    <property type="term" value="P:homoserine metabolic process"/>
    <property type="evidence" value="ECO:0007669"/>
    <property type="project" value="TreeGrafter"/>
</dbReference>
<dbReference type="InterPro" id="IPR008220">
    <property type="entry name" value="HAT_MetX-like"/>
</dbReference>
<feature type="binding site" evidence="2">
    <location>
        <position position="201"/>
    </location>
    <ligand>
        <name>substrate</name>
    </ligand>
</feature>
<evidence type="ECO:0000256" key="3">
    <source>
        <dbReference type="PIRSR" id="PIRSR000443-1"/>
    </source>
</evidence>
<dbReference type="PANTHER" id="PTHR32268:SF11">
    <property type="entry name" value="HOMOSERINE O-ACETYLTRANSFERASE"/>
    <property type="match status" value="1"/>
</dbReference>
<reference evidence="5 6" key="1">
    <citation type="submission" date="2019-07" db="EMBL/GenBank/DDBJ databases">
        <title>Genomic Encyclopedia of Archaeal and Bacterial Type Strains, Phase II (KMG-II): from individual species to whole genera.</title>
        <authorList>
            <person name="Goeker M."/>
        </authorList>
    </citation>
    <scope>NUCLEOTIDE SEQUENCE [LARGE SCALE GENOMIC DNA]</scope>
    <source>
        <strain evidence="5 6">DSM 18850</strain>
    </source>
</reference>
<protein>
    <recommendedName>
        <fullName evidence="2">Homoserine O-acetyltransferase</fullName>
        <shortName evidence="2">HAT</shortName>
        <ecNumber evidence="2">2.3.1.31</ecNumber>
    </recommendedName>
    <alternativeName>
        <fullName evidence="2">Homoserine transacetylase</fullName>
        <shortName evidence="2">HTA</shortName>
    </alternativeName>
</protein>
<dbReference type="EC" id="2.3.1.31" evidence="2"/>
<evidence type="ECO:0000259" key="4">
    <source>
        <dbReference type="Pfam" id="PF00561"/>
    </source>
</evidence>
<dbReference type="Gene3D" id="3.40.50.1820">
    <property type="entry name" value="alpha/beta hydrolase"/>
    <property type="match status" value="1"/>
</dbReference>
<comment type="caution">
    <text evidence="5">The sequence shown here is derived from an EMBL/GenBank/DDBJ whole genome shotgun (WGS) entry which is preliminary data.</text>
</comment>
<evidence type="ECO:0000256" key="2">
    <source>
        <dbReference type="HAMAP-Rule" id="MF_00296"/>
    </source>
</evidence>
<dbReference type="PANTHER" id="PTHR32268">
    <property type="entry name" value="HOMOSERINE O-ACETYLTRANSFERASE"/>
    <property type="match status" value="1"/>
</dbReference>
<dbReference type="OrthoDB" id="9800754at2"/>
<comment type="pathway">
    <text evidence="2">Amino-acid biosynthesis; L-methionine biosynthesis via de novo pathway; O-acetyl-L-homoserine from L-homoserine: step 1/1.</text>
</comment>
<dbReference type="HAMAP" id="MF_00296">
    <property type="entry name" value="MetX_acyltransf"/>
    <property type="match status" value="1"/>
</dbReference>
<feature type="active site" description="Nucleophile" evidence="2 3">
    <location>
        <position position="135"/>
    </location>
</feature>
<comment type="caution">
    <text evidence="2">Lacks conserved residue(s) required for the propagation of feature annotation.</text>
</comment>
<keyword evidence="6" id="KW-1185">Reference proteome</keyword>
<comment type="catalytic activity">
    <reaction evidence="2">
        <text>L-homoserine + acetyl-CoA = O-acetyl-L-homoserine + CoA</text>
        <dbReference type="Rhea" id="RHEA:13701"/>
        <dbReference type="ChEBI" id="CHEBI:57287"/>
        <dbReference type="ChEBI" id="CHEBI:57288"/>
        <dbReference type="ChEBI" id="CHEBI:57476"/>
        <dbReference type="ChEBI" id="CHEBI:57716"/>
        <dbReference type="EC" id="2.3.1.31"/>
    </reaction>
</comment>
<dbReference type="PIRSF" id="PIRSF000443">
    <property type="entry name" value="Homoser_Ac_trans"/>
    <property type="match status" value="1"/>
</dbReference>
<keyword evidence="1 2" id="KW-0808">Transferase</keyword>
<feature type="domain" description="AB hydrolase-1" evidence="4">
    <location>
        <begin position="40"/>
        <end position="323"/>
    </location>
</feature>
<keyword evidence="2" id="KW-0028">Amino-acid biosynthesis</keyword>
<evidence type="ECO:0000313" key="5">
    <source>
        <dbReference type="EMBL" id="TYP96548.1"/>
    </source>
</evidence>
<dbReference type="InterPro" id="IPR000073">
    <property type="entry name" value="AB_hydrolase_1"/>
</dbReference>
<organism evidence="5 6">
    <name type="scientific">Sphingobacterium allocomposti</name>
    <dbReference type="NCBI Taxonomy" id="415956"/>
    <lineage>
        <taxon>Bacteria</taxon>
        <taxon>Pseudomonadati</taxon>
        <taxon>Bacteroidota</taxon>
        <taxon>Sphingobacteriia</taxon>
        <taxon>Sphingobacteriales</taxon>
        <taxon>Sphingobacteriaceae</taxon>
        <taxon>Sphingobacterium</taxon>
    </lineage>
</organism>
<dbReference type="RefSeq" id="WP_148907945.1">
    <property type="nucleotide sequence ID" value="NZ_VNHX01000005.1"/>
</dbReference>
<keyword evidence="2" id="KW-0486">Methionine biosynthesis</keyword>
<dbReference type="SUPFAM" id="SSF53474">
    <property type="entry name" value="alpha/beta-Hydrolases"/>
    <property type="match status" value="1"/>
</dbReference>
<keyword evidence="2" id="KW-0963">Cytoplasm</keyword>
<proteinExistence type="inferred from homology"/>